<dbReference type="InterPro" id="IPR051460">
    <property type="entry name" value="HdrC_iron-sulfur_subunit"/>
</dbReference>
<sequence>MNMKYDNDKKINYRKSINLPKEILNSIEAPKDLGLLKCIQCGMCTSVCPAAAHSDYNPRDIVYKVLKNDETIISDEKIWDCFYCYTCQSVCPVKNSVCLINQVLRQIAINKGIAKKHVSPFVTYGNTFLDIGIGGIPKSFFMDLNNDIDGWLDLKTNLDKIREDLSLGPVKMPKKSIKEVNLLLKKAKFHKRMEKMKSG</sequence>
<keyword evidence="3" id="KW-0560">Oxidoreductase</keyword>
<dbReference type="PANTHER" id="PTHR43255:SF1">
    <property type="entry name" value="IRON-SULFUR-BINDING OXIDOREDUCTASE FADF-RELATED"/>
    <property type="match status" value="1"/>
</dbReference>
<evidence type="ECO:0000313" key="7">
    <source>
        <dbReference type="EMBL" id="MPL86182.1"/>
    </source>
</evidence>
<evidence type="ECO:0000256" key="2">
    <source>
        <dbReference type="ARBA" id="ARBA00022723"/>
    </source>
</evidence>
<keyword evidence="4" id="KW-0408">Iron</keyword>
<dbReference type="Gene3D" id="1.10.1060.10">
    <property type="entry name" value="Alpha-helical ferredoxin"/>
    <property type="match status" value="1"/>
</dbReference>
<dbReference type="SUPFAM" id="SSF46548">
    <property type="entry name" value="alpha-helical ferredoxin"/>
    <property type="match status" value="1"/>
</dbReference>
<evidence type="ECO:0000256" key="5">
    <source>
        <dbReference type="ARBA" id="ARBA00023014"/>
    </source>
</evidence>
<accession>A0A644V5U2</accession>
<dbReference type="GO" id="GO:0051539">
    <property type="term" value="F:4 iron, 4 sulfur cluster binding"/>
    <property type="evidence" value="ECO:0007669"/>
    <property type="project" value="UniProtKB-KW"/>
</dbReference>
<dbReference type="InterPro" id="IPR017896">
    <property type="entry name" value="4Fe4S_Fe-S-bd"/>
</dbReference>
<comment type="caution">
    <text evidence="7">The sequence shown here is derived from an EMBL/GenBank/DDBJ whole genome shotgun (WGS) entry which is preliminary data.</text>
</comment>
<dbReference type="InterPro" id="IPR017900">
    <property type="entry name" value="4Fe4S_Fe_S_CS"/>
</dbReference>
<evidence type="ECO:0000256" key="4">
    <source>
        <dbReference type="ARBA" id="ARBA00023004"/>
    </source>
</evidence>
<gene>
    <name evidence="7" type="ORF">SDC9_32159</name>
</gene>
<dbReference type="PANTHER" id="PTHR43255">
    <property type="entry name" value="IRON-SULFUR-BINDING OXIDOREDUCTASE FADF-RELATED-RELATED"/>
    <property type="match status" value="1"/>
</dbReference>
<reference evidence="7" key="1">
    <citation type="submission" date="2019-08" db="EMBL/GenBank/DDBJ databases">
        <authorList>
            <person name="Kucharzyk K."/>
            <person name="Murdoch R.W."/>
            <person name="Higgins S."/>
            <person name="Loffler F."/>
        </authorList>
    </citation>
    <scope>NUCLEOTIDE SEQUENCE</scope>
</reference>
<dbReference type="AlphaFoldDB" id="A0A644V5U2"/>
<feature type="domain" description="4Fe-4S ferredoxin-type" evidence="6">
    <location>
        <begin position="28"/>
        <end position="59"/>
    </location>
</feature>
<dbReference type="GO" id="GO:0016491">
    <property type="term" value="F:oxidoreductase activity"/>
    <property type="evidence" value="ECO:0007669"/>
    <property type="project" value="UniProtKB-KW"/>
</dbReference>
<name>A0A644V5U2_9ZZZZ</name>
<dbReference type="GO" id="GO:0046872">
    <property type="term" value="F:metal ion binding"/>
    <property type="evidence" value="ECO:0007669"/>
    <property type="project" value="UniProtKB-KW"/>
</dbReference>
<keyword evidence="5" id="KW-0411">Iron-sulfur</keyword>
<dbReference type="PROSITE" id="PS00198">
    <property type="entry name" value="4FE4S_FER_1"/>
    <property type="match status" value="2"/>
</dbReference>
<organism evidence="7">
    <name type="scientific">bioreactor metagenome</name>
    <dbReference type="NCBI Taxonomy" id="1076179"/>
    <lineage>
        <taxon>unclassified sequences</taxon>
        <taxon>metagenomes</taxon>
        <taxon>ecological metagenomes</taxon>
    </lineage>
</organism>
<dbReference type="NCBIfam" id="NF041890">
    <property type="entry name" value="hdrC_Methbact"/>
    <property type="match status" value="1"/>
</dbReference>
<keyword evidence="1" id="KW-0004">4Fe-4S</keyword>
<evidence type="ECO:0000259" key="6">
    <source>
        <dbReference type="PROSITE" id="PS51379"/>
    </source>
</evidence>
<dbReference type="InterPro" id="IPR009051">
    <property type="entry name" value="Helical_ferredxn"/>
</dbReference>
<dbReference type="GO" id="GO:0005886">
    <property type="term" value="C:plasma membrane"/>
    <property type="evidence" value="ECO:0007669"/>
    <property type="project" value="TreeGrafter"/>
</dbReference>
<dbReference type="Pfam" id="PF13183">
    <property type="entry name" value="Fer4_8"/>
    <property type="match status" value="1"/>
</dbReference>
<evidence type="ECO:0000256" key="1">
    <source>
        <dbReference type="ARBA" id="ARBA00022485"/>
    </source>
</evidence>
<keyword evidence="2" id="KW-0479">Metal-binding</keyword>
<dbReference type="EMBL" id="VSSQ01000217">
    <property type="protein sequence ID" value="MPL86182.1"/>
    <property type="molecule type" value="Genomic_DNA"/>
</dbReference>
<dbReference type="PROSITE" id="PS51379">
    <property type="entry name" value="4FE4S_FER_2"/>
    <property type="match status" value="1"/>
</dbReference>
<evidence type="ECO:0000256" key="3">
    <source>
        <dbReference type="ARBA" id="ARBA00023002"/>
    </source>
</evidence>
<protein>
    <recommendedName>
        <fullName evidence="6">4Fe-4S ferredoxin-type domain-containing protein</fullName>
    </recommendedName>
</protein>
<proteinExistence type="predicted"/>